<dbReference type="SMART" id="SM00530">
    <property type="entry name" value="HTH_XRE"/>
    <property type="match status" value="1"/>
</dbReference>
<reference evidence="3" key="1">
    <citation type="journal article" date="2019" name="Int. J. Syst. Evol. Microbiol.">
        <title>The Global Catalogue of Microorganisms (GCM) 10K type strain sequencing project: providing services to taxonomists for standard genome sequencing and annotation.</title>
        <authorList>
            <consortium name="The Broad Institute Genomics Platform"/>
            <consortium name="The Broad Institute Genome Sequencing Center for Infectious Disease"/>
            <person name="Wu L."/>
            <person name="Ma J."/>
        </authorList>
    </citation>
    <scope>NUCLEOTIDE SEQUENCE [LARGE SCALE GENOMIC DNA]</scope>
    <source>
        <strain evidence="3">CGMCC 1.12791</strain>
    </source>
</reference>
<dbReference type="Pfam" id="PF01381">
    <property type="entry name" value="HTH_3"/>
    <property type="match status" value="1"/>
</dbReference>
<gene>
    <name evidence="2" type="ORF">GCM10011376_17210</name>
</gene>
<dbReference type="InterPro" id="IPR010982">
    <property type="entry name" value="Lambda_DNA-bd_dom_sf"/>
</dbReference>
<dbReference type="Gene3D" id="1.10.260.40">
    <property type="entry name" value="lambda repressor-like DNA-binding domains"/>
    <property type="match status" value="1"/>
</dbReference>
<protein>
    <recommendedName>
        <fullName evidence="1">HTH cro/C1-type domain-containing protein</fullName>
    </recommendedName>
</protein>
<dbReference type="SUPFAM" id="SSF47413">
    <property type="entry name" value="lambda repressor-like DNA-binding domains"/>
    <property type="match status" value="1"/>
</dbReference>
<accession>A0ABQ3HHT4</accession>
<sequence>MSVRRRGMDSHDDEGDDMETEFDWQQMEGWSREEVEWYAMGPFDGGIPGTVRRVRRVLDVSQRGLAAILGVSQSVVARWETGRTSPRASVLQQLLRLAGLGSRVHELETGEEVEPMRDDGARDRAGRRYPAHVDLYVGGWWRPRGIESTADILGWRRRSRSRRAPRVVFHTSLRHLYRLLDGTPVDHPAHDQLVAEAVHLDELREQRRQRILDERPWFRPPPGWLTA</sequence>
<dbReference type="PROSITE" id="PS50943">
    <property type="entry name" value="HTH_CROC1"/>
    <property type="match status" value="1"/>
</dbReference>
<keyword evidence="3" id="KW-1185">Reference proteome</keyword>
<dbReference type="Proteomes" id="UP000597341">
    <property type="component" value="Unassembled WGS sequence"/>
</dbReference>
<dbReference type="InterPro" id="IPR001387">
    <property type="entry name" value="Cro/C1-type_HTH"/>
</dbReference>
<dbReference type="CDD" id="cd00093">
    <property type="entry name" value="HTH_XRE"/>
    <property type="match status" value="1"/>
</dbReference>
<proteinExistence type="predicted"/>
<evidence type="ECO:0000259" key="1">
    <source>
        <dbReference type="PROSITE" id="PS50943"/>
    </source>
</evidence>
<comment type="caution">
    <text evidence="2">The sequence shown here is derived from an EMBL/GenBank/DDBJ whole genome shotgun (WGS) entry which is preliminary data.</text>
</comment>
<dbReference type="EMBL" id="BNAD01000003">
    <property type="protein sequence ID" value="GHE17111.1"/>
    <property type="molecule type" value="Genomic_DNA"/>
</dbReference>
<evidence type="ECO:0000313" key="2">
    <source>
        <dbReference type="EMBL" id="GHE17111.1"/>
    </source>
</evidence>
<organism evidence="2 3">
    <name type="scientific">Nocardioides flavus</name>
    <name type="common">ex Wang et al. 2016</name>
    <dbReference type="NCBI Taxonomy" id="2058780"/>
    <lineage>
        <taxon>Bacteria</taxon>
        <taxon>Bacillati</taxon>
        <taxon>Actinomycetota</taxon>
        <taxon>Actinomycetes</taxon>
        <taxon>Propionibacteriales</taxon>
        <taxon>Nocardioidaceae</taxon>
        <taxon>Nocardioides</taxon>
    </lineage>
</organism>
<name>A0ABQ3HHT4_9ACTN</name>
<evidence type="ECO:0000313" key="3">
    <source>
        <dbReference type="Proteomes" id="UP000597341"/>
    </source>
</evidence>
<feature type="domain" description="HTH cro/C1-type" evidence="1">
    <location>
        <begin position="51"/>
        <end position="107"/>
    </location>
</feature>